<protein>
    <submittedName>
        <fullName evidence="2">Histidine kinase</fullName>
    </submittedName>
</protein>
<keyword evidence="2" id="KW-0418">Kinase</keyword>
<dbReference type="GO" id="GO:0016301">
    <property type="term" value="F:kinase activity"/>
    <property type="evidence" value="ECO:0007669"/>
    <property type="project" value="UniProtKB-KW"/>
</dbReference>
<organism evidence="2 3">
    <name type="scientific">Piscinibacter gummiphilus</name>
    <dbReference type="NCBI Taxonomy" id="946333"/>
    <lineage>
        <taxon>Bacteria</taxon>
        <taxon>Pseudomonadati</taxon>
        <taxon>Pseudomonadota</taxon>
        <taxon>Betaproteobacteria</taxon>
        <taxon>Burkholderiales</taxon>
        <taxon>Sphaerotilaceae</taxon>
        <taxon>Piscinibacter</taxon>
    </lineage>
</organism>
<keyword evidence="2" id="KW-0808">Transferase</keyword>
<dbReference type="Pfam" id="PF09995">
    <property type="entry name" value="MPAB_Lcp_cat"/>
    <property type="match status" value="1"/>
</dbReference>
<evidence type="ECO:0000313" key="2">
    <source>
        <dbReference type="EMBL" id="ARN23802.1"/>
    </source>
</evidence>
<dbReference type="EMBL" id="CP015118">
    <property type="protein sequence ID" value="ARN23802.1"/>
    <property type="molecule type" value="Genomic_DNA"/>
</dbReference>
<gene>
    <name evidence="2" type="ORF">A4W93_08980</name>
</gene>
<dbReference type="Proteomes" id="UP000193427">
    <property type="component" value="Chromosome"/>
</dbReference>
<dbReference type="GO" id="GO:0016491">
    <property type="term" value="F:oxidoreductase activity"/>
    <property type="evidence" value="ECO:0007669"/>
    <property type="project" value="InterPro"/>
</dbReference>
<accession>A0A1W6LHP5</accession>
<dbReference type="InterPro" id="IPR018713">
    <property type="entry name" value="MPAB/Lcp_cat_dom"/>
</dbReference>
<dbReference type="KEGG" id="rgu:A4W93_08980"/>
<dbReference type="PANTHER" id="PTHR36151">
    <property type="entry name" value="BLR2777 PROTEIN"/>
    <property type="match status" value="1"/>
</dbReference>
<name>A0A1W6LHP5_9BURK</name>
<dbReference type="PANTHER" id="PTHR36151:SF3">
    <property type="entry name" value="ER-BOUND OXYGENASE MPAB_MPAB'_RUBBER OXYGENASE CATALYTIC DOMAIN-CONTAINING PROTEIN"/>
    <property type="match status" value="1"/>
</dbReference>
<sequence length="282" mass="30839">MLQPEGTGPDDFRFPEGEAALTAPDSVSWRVFKNPVSVFIGGVAAVLLELAEPGVRSGVWLHSSFRERPVERLRRTGYAAMMTVYGPRSRTEALIAGVTRRHGQVNGVAPDGRAYSAADPKLLDWVHATASFGFLEAYHRFVDPVSLPDRDRFYVEGQPAARLYGALSVPSSEADMAALLVRMAPQLEPSDVLHEFLRIVRVMPALPPALRPMQRLLVTAAVMVLPAGLRDRLDLASAATLSPWQEGLVRHVGAAMDHLVLRSHPAVQACRRLGLPDDHLYG</sequence>
<evidence type="ECO:0000313" key="3">
    <source>
        <dbReference type="Proteomes" id="UP000193427"/>
    </source>
</evidence>
<proteinExistence type="predicted"/>
<feature type="domain" description="ER-bound oxygenase mpaB/mpaB'/Rubber oxygenase catalytic" evidence="1">
    <location>
        <begin position="29"/>
        <end position="240"/>
    </location>
</feature>
<dbReference type="AlphaFoldDB" id="A0A1W6LHP5"/>
<keyword evidence="3" id="KW-1185">Reference proteome</keyword>
<evidence type="ECO:0000259" key="1">
    <source>
        <dbReference type="Pfam" id="PF09995"/>
    </source>
</evidence>
<reference evidence="2 3" key="1">
    <citation type="submission" date="2016-04" db="EMBL/GenBank/DDBJ databases">
        <title>Complete genome sequence of natural rubber-degrading, novel Gram-negative bacterium, Rhizobacter gummiphilus strain NS21.</title>
        <authorList>
            <person name="Tabata M."/>
            <person name="Kasai D."/>
            <person name="Fukuda M."/>
        </authorList>
    </citation>
    <scope>NUCLEOTIDE SEQUENCE [LARGE SCALE GENOMIC DNA]</scope>
    <source>
        <strain evidence="2 3">NS21</strain>
    </source>
</reference>